<accession>A0A926GDU2</accession>
<keyword evidence="2" id="KW-1185">Reference proteome</keyword>
<dbReference type="Proteomes" id="UP000608594">
    <property type="component" value="Unassembled WGS sequence"/>
</dbReference>
<gene>
    <name evidence="1" type="ORF">H4P12_02205</name>
</gene>
<protein>
    <submittedName>
        <fullName evidence="1">Uncharacterized protein</fullName>
    </submittedName>
</protein>
<comment type="caution">
    <text evidence="1">The sequence shown here is derived from an EMBL/GenBank/DDBJ whole genome shotgun (WGS) entry which is preliminary data.</text>
</comment>
<evidence type="ECO:0000313" key="1">
    <source>
        <dbReference type="EMBL" id="MBC9245549.1"/>
    </source>
</evidence>
<dbReference type="AlphaFoldDB" id="A0A926GDU2"/>
<proteinExistence type="predicted"/>
<evidence type="ECO:0000313" key="2">
    <source>
        <dbReference type="Proteomes" id="UP000608594"/>
    </source>
</evidence>
<dbReference type="RefSeq" id="WP_187791961.1">
    <property type="nucleotide sequence ID" value="NZ_JACOQL010000001.1"/>
</dbReference>
<name>A0A926GDU2_9RHOB</name>
<sequence length="53" mass="5429">MAPITMVSDPSSSGNSTYGGWNDYNTVTGVGVILTGTNPSKGARYQSMVSAIS</sequence>
<organism evidence="1 2">
    <name type="scientific">Paracoccus amoyensis</name>
    <dbReference type="NCBI Taxonomy" id="2760093"/>
    <lineage>
        <taxon>Bacteria</taxon>
        <taxon>Pseudomonadati</taxon>
        <taxon>Pseudomonadota</taxon>
        <taxon>Alphaproteobacteria</taxon>
        <taxon>Rhodobacterales</taxon>
        <taxon>Paracoccaceae</taxon>
        <taxon>Paracoccus</taxon>
    </lineage>
</organism>
<dbReference type="EMBL" id="JACOQL010000001">
    <property type="protein sequence ID" value="MBC9245549.1"/>
    <property type="molecule type" value="Genomic_DNA"/>
</dbReference>
<reference evidence="1" key="1">
    <citation type="submission" date="2020-08" db="EMBL/GenBank/DDBJ databases">
        <title>Paracoccus amoyensis sp. nov., isolated from the surface seawater at coast of Xiamen, Fujian.</title>
        <authorList>
            <person name="Lyu L."/>
        </authorList>
    </citation>
    <scope>NUCLEOTIDE SEQUENCE</scope>
    <source>
        <strain evidence="1">11-3</strain>
    </source>
</reference>